<dbReference type="EMBL" id="RCBY01000382">
    <property type="protein sequence ID" value="RQH21732.1"/>
    <property type="molecule type" value="Genomic_DNA"/>
</dbReference>
<evidence type="ECO:0000256" key="5">
    <source>
        <dbReference type="ARBA" id="ARBA00022849"/>
    </source>
</evidence>
<organism evidence="8 9">
    <name type="scientific">Okeania hirsuta</name>
    <dbReference type="NCBI Taxonomy" id="1458930"/>
    <lineage>
        <taxon>Bacteria</taxon>
        <taxon>Bacillati</taxon>
        <taxon>Cyanobacteriota</taxon>
        <taxon>Cyanophyceae</taxon>
        <taxon>Oscillatoriophycideae</taxon>
        <taxon>Oscillatoriales</taxon>
        <taxon>Microcoleaceae</taxon>
        <taxon>Okeania</taxon>
    </lineage>
</organism>
<dbReference type="Pfam" id="PF02040">
    <property type="entry name" value="ArsB"/>
    <property type="match status" value="2"/>
</dbReference>
<evidence type="ECO:0000256" key="6">
    <source>
        <dbReference type="ARBA" id="ARBA00022989"/>
    </source>
</evidence>
<name>A0A3N6PBJ8_9CYAN</name>
<evidence type="ECO:0000256" key="1">
    <source>
        <dbReference type="ARBA" id="ARBA00004651"/>
    </source>
</evidence>
<keyword evidence="7" id="KW-0472">Membrane</keyword>
<protein>
    <submittedName>
        <fullName evidence="8">Arsenic transporter</fullName>
    </submittedName>
</protein>
<keyword evidence="9" id="KW-1185">Reference proteome</keyword>
<comment type="similarity">
    <text evidence="2">Belongs to the ArsB family.</text>
</comment>
<accession>A0A3N6PBJ8</accession>
<evidence type="ECO:0000256" key="3">
    <source>
        <dbReference type="ARBA" id="ARBA00022475"/>
    </source>
</evidence>
<dbReference type="GO" id="GO:0042960">
    <property type="term" value="F:antimonite secondary active transmembrane transporter activity"/>
    <property type="evidence" value="ECO:0007669"/>
    <property type="project" value="TreeGrafter"/>
</dbReference>
<reference evidence="8 9" key="1">
    <citation type="journal article" date="2018" name="ACS Chem. Biol.">
        <title>Ketoreductase domain dysfunction expands chemodiversity: malyngamide biosynthesis in the cyanobacterium Okeania hirsuta.</title>
        <authorList>
            <person name="Moss N.A."/>
            <person name="Leao T."/>
            <person name="Rankin M."/>
            <person name="McCullough T.M."/>
            <person name="Qu P."/>
            <person name="Korobeynikov A."/>
            <person name="Smith J.L."/>
            <person name="Gerwick L."/>
            <person name="Gerwick W.H."/>
        </authorList>
    </citation>
    <scope>NUCLEOTIDE SEQUENCE [LARGE SCALE GENOMIC DNA]</scope>
    <source>
        <strain evidence="8 9">PAB10Feb10-1</strain>
    </source>
</reference>
<dbReference type="PANTHER" id="PTHR43302:SF5">
    <property type="entry name" value="TRANSPORTER ARSB-RELATED"/>
    <property type="match status" value="1"/>
</dbReference>
<keyword evidence="3" id="KW-1003">Cell membrane</keyword>
<evidence type="ECO:0000256" key="4">
    <source>
        <dbReference type="ARBA" id="ARBA00022692"/>
    </source>
</evidence>
<dbReference type="AlphaFoldDB" id="A0A3N6PBJ8"/>
<comment type="subcellular location">
    <subcellularLocation>
        <location evidence="1">Cell membrane</location>
        <topology evidence="1">Multi-pass membrane protein</topology>
    </subcellularLocation>
</comment>
<dbReference type="RefSeq" id="WP_124155695.1">
    <property type="nucleotide sequence ID" value="NZ_CAWOLW010000315.1"/>
</dbReference>
<comment type="caution">
    <text evidence="8">The sequence shown here is derived from an EMBL/GenBank/DDBJ whole genome shotgun (WGS) entry which is preliminary data.</text>
</comment>
<evidence type="ECO:0000256" key="2">
    <source>
        <dbReference type="ARBA" id="ARBA00006433"/>
    </source>
</evidence>
<evidence type="ECO:0000313" key="8">
    <source>
        <dbReference type="EMBL" id="RQH21732.1"/>
    </source>
</evidence>
<proteinExistence type="inferred from homology"/>
<dbReference type="InterPro" id="IPR000802">
    <property type="entry name" value="Arsenical_pump_ArsB"/>
</dbReference>
<evidence type="ECO:0000313" key="9">
    <source>
        <dbReference type="Proteomes" id="UP000269154"/>
    </source>
</evidence>
<dbReference type="GO" id="GO:0005886">
    <property type="term" value="C:plasma membrane"/>
    <property type="evidence" value="ECO:0007669"/>
    <property type="project" value="UniProtKB-SubCell"/>
</dbReference>
<dbReference type="PANTHER" id="PTHR43302">
    <property type="entry name" value="TRANSPORTER ARSB-RELATED"/>
    <property type="match status" value="1"/>
</dbReference>
<gene>
    <name evidence="8" type="ORF">D5R40_31310</name>
</gene>
<evidence type="ECO:0000256" key="7">
    <source>
        <dbReference type="ARBA" id="ARBA00023136"/>
    </source>
</evidence>
<dbReference type="PRINTS" id="PR00758">
    <property type="entry name" value="ARSENICPUMP"/>
</dbReference>
<dbReference type="GO" id="GO:0008490">
    <property type="term" value="F:arsenite secondary active transmembrane transporter activity"/>
    <property type="evidence" value="ECO:0007669"/>
    <property type="project" value="TreeGrafter"/>
</dbReference>
<keyword evidence="4" id="KW-0812">Transmembrane</keyword>
<dbReference type="GO" id="GO:0046685">
    <property type="term" value="P:response to arsenic-containing substance"/>
    <property type="evidence" value="ECO:0007669"/>
    <property type="project" value="UniProtKB-KW"/>
</dbReference>
<dbReference type="Proteomes" id="UP000269154">
    <property type="component" value="Unassembled WGS sequence"/>
</dbReference>
<sequence>MGWQIVLIPLIFLGTLILVFWQPKGLDIGFSAMIGACLTLTTGLVSLANMPTLIWAILVNTTFTLLALITISWILQQKGVFRWFGFHIANWNLGSGKLLFVTLLILVALVSAIFANYGSTLLFLPIVIEALILLKFTPKEIIPFLIACGLVADISSLPFSISNSVNYIATTTYNISFGSYIIIMLPISFVTIAASIVVLLFYFWPDIPRKYKKFRFRKNYLERALPATSIEPKISLKLAEESQNKHNLYLQSEELLESEESHKISVNSLQNNYRFQDFISQTKFLTNYCFSLFKLIFYPFLPVILFIWAMYIIVFGLSNYGLTDVIKYLLVQISGWGFSLAIIATGFLSAFISAVCNNLPSSLINILTIQTAPIIDSNISEAMVYATIIGCVVGAKITPIGSLSTLCWFYMMKQHGFQISWKNYCGISLAIILPILFISLLSLIIWLPGMQIN</sequence>
<dbReference type="OrthoDB" id="9774335at2"/>
<keyword evidence="5" id="KW-0059">Arsenical resistance</keyword>
<keyword evidence="6" id="KW-1133">Transmembrane helix</keyword>